<feature type="region of interest" description="Disordered" evidence="2">
    <location>
        <begin position="171"/>
        <end position="192"/>
    </location>
</feature>
<evidence type="ECO:0000313" key="7">
    <source>
        <dbReference type="Proteomes" id="UP000185904"/>
    </source>
</evidence>
<dbReference type="GeneID" id="34588585"/>
<evidence type="ECO:0000256" key="2">
    <source>
        <dbReference type="SAM" id="MobiDB-lite"/>
    </source>
</evidence>
<evidence type="ECO:0000259" key="4">
    <source>
        <dbReference type="Pfam" id="PF24676"/>
    </source>
</evidence>
<feature type="domain" description="DUF7656" evidence="4">
    <location>
        <begin position="416"/>
        <end position="510"/>
    </location>
</feature>
<evidence type="ECO:0000313" key="6">
    <source>
        <dbReference type="EMBL" id="OAL35549.1"/>
    </source>
</evidence>
<keyword evidence="1" id="KW-0175">Coiled coil</keyword>
<comment type="caution">
    <text evidence="6">The sequence shown here is derived from an EMBL/GenBank/DDBJ whole genome shotgun (WGS) entry which is preliminary data.</text>
</comment>
<sequence>MTSNRPESRQILSHQENQQQVALGRLYDARTETVLFPSIFNSTLLPGEFVQSTDLKRLSYKCTESDSLEEKLSNLGISSELGLSVLCGMAEGSWCANYLSTKKVNTHIRQASTACTYTTRSESLFLQNKSLRDRLDFAARHIKDATHVVCGINWGARALVTVKESVKHEDTSSETKFNLNKPPGSAKYPRGERMQPKETDFFRKLVQQIGQIYVGGKVEWDSSLRATETVLEFEIAADVANIVEGGIPTNFEQVKNFLQRIPSSLEGVNEGKGVPISFYLLPIQDFAMMFQIEIHHDTLVRKLEQTVLEHCLSLLEKLDATARDWEVYGDRVAQHQHCVPKAHIREVRIMRKQAERNATFLRKDLTRGIVGFRQGFGDKQNILDLLGPYDAPDSCDEDDGPILGEYVDKMDFVDTIKAAGVGYIDHTQLCDTLSSNRTGDMYILYLSKSSQGSQSWSEDRQTLIDLINGMGDEYLVLAVDYDAPEPKALKESYIEQRRGSRVIVPNVTQKWNDLNKLCQLKCGVDKEADRTRSVNPPLGRRVVRVPCPGQNCFRTGNLKWICPICEDMVCYGFTDDYLYCLCSRYLYTEAVFKCNGAVHGPEFVQYEERDLHKRLKDLDPGEEYNILILGKSGVGKSMFINAISNYLVFESLKAAIDDTDDIQYALPFQFRFQDEKKKDQAVTVGKERLRQFAEVFSNSGKSSTRKSNAYCFTIDGKVFRFIDTPGICDTEGKDQDHTNAKDVYEMLMSIKKLSAVLILLPPNETRLDSAFRYCMTELLSRLHHDTSHNVLFAFTNASSTNFTLGATQTPLDAILRDLNTGIVRGVANQYFVDSKGFMFLAAHKQNLEMAGTLDEHAELWRRSAEEVGRLIATVMKLPTHDVGMTLKLHQTENFLDGMAKPLASFITTSKETLDSLKKAEDELTDAIARGENLAQKAKNRLTITVPVRYDLKHKRTVCCHPSCVSQVQGEDGNLRTAFTTICHNECDVDVPDEIRGAAELRFCRPFRRVLQIIWGYECKMQGCGHDWTDHMHISYELRNEIRTIDDETVLEDIKSNEDAVQRIERKILEAKLQQKTAQEELDRIQDARVKFYVYRALTSLGTSRAQPDPTVTYLDLHIAIAKNDGRQSDAAELMAQKSEHVAKVEALTRDITAGKASCPDERVVDSEIEGLRAMPLFGKYLSEAVGPSPEPVQETRHLYVDIKPKQVGTWMGWLRRA</sequence>
<dbReference type="Proteomes" id="UP000185904">
    <property type="component" value="Unassembled WGS sequence"/>
</dbReference>
<keyword evidence="7" id="KW-1185">Reference proteome</keyword>
<evidence type="ECO:0000259" key="5">
    <source>
        <dbReference type="Pfam" id="PF26633"/>
    </source>
</evidence>
<dbReference type="GO" id="GO:0032259">
    <property type="term" value="P:methylation"/>
    <property type="evidence" value="ECO:0007669"/>
    <property type="project" value="UniProtKB-KW"/>
</dbReference>
<feature type="coiled-coil region" evidence="1">
    <location>
        <begin position="1053"/>
        <end position="1087"/>
    </location>
</feature>
<feature type="domain" description="DUF8206" evidence="5">
    <location>
        <begin position="951"/>
        <end position="1036"/>
    </location>
</feature>
<dbReference type="InterPro" id="IPR056072">
    <property type="entry name" value="SNTX_MACPF/CDC-like_dom"/>
</dbReference>
<dbReference type="EMBL" id="LVCJ01000029">
    <property type="protein sequence ID" value="OAL35549.1"/>
    <property type="molecule type" value="Genomic_DNA"/>
</dbReference>
<dbReference type="PANTHER" id="PTHR32046:SF11">
    <property type="entry name" value="IMMUNE-ASSOCIATED NUCLEOTIDE-BINDING PROTEIN 10-LIKE"/>
    <property type="match status" value="1"/>
</dbReference>
<gene>
    <name evidence="6" type="ORF">AYO20_05168</name>
</gene>
<evidence type="ECO:0000256" key="1">
    <source>
        <dbReference type="SAM" id="Coils"/>
    </source>
</evidence>
<feature type="domain" description="SNTX MACPF/CDC-like" evidence="3">
    <location>
        <begin position="19"/>
        <end position="175"/>
    </location>
</feature>
<dbReference type="PANTHER" id="PTHR32046">
    <property type="entry name" value="G DOMAIN-CONTAINING PROTEIN"/>
    <property type="match status" value="1"/>
</dbReference>
<proteinExistence type="predicted"/>
<dbReference type="Pfam" id="PF24674">
    <property type="entry name" value="MACPF_SNTX"/>
    <property type="match status" value="1"/>
</dbReference>
<name>A0A178D0E5_9EURO</name>
<dbReference type="Pfam" id="PF24676">
    <property type="entry name" value="DUF7656"/>
    <property type="match status" value="1"/>
</dbReference>
<accession>A0A178D0E5</accession>
<dbReference type="SUPFAM" id="SSF52540">
    <property type="entry name" value="P-loop containing nucleoside triphosphate hydrolases"/>
    <property type="match status" value="2"/>
</dbReference>
<dbReference type="InterPro" id="IPR027417">
    <property type="entry name" value="P-loop_NTPase"/>
</dbReference>
<dbReference type="GO" id="GO:0008168">
    <property type="term" value="F:methyltransferase activity"/>
    <property type="evidence" value="ECO:0007669"/>
    <property type="project" value="UniProtKB-KW"/>
</dbReference>
<dbReference type="Gene3D" id="3.40.50.300">
    <property type="entry name" value="P-loop containing nucleotide triphosphate hydrolases"/>
    <property type="match status" value="1"/>
</dbReference>
<dbReference type="AlphaFoldDB" id="A0A178D0E5"/>
<dbReference type="RefSeq" id="XP_022500561.1">
    <property type="nucleotide sequence ID" value="XM_022643462.1"/>
</dbReference>
<reference evidence="6 7" key="1">
    <citation type="submission" date="2016-03" db="EMBL/GenBank/DDBJ databases">
        <title>The draft genome sequence of Fonsecaea nubica causative agent of cutaneous subcutaneous infection in human host.</title>
        <authorList>
            <person name="Costa F."/>
            <person name="Sybren D.H."/>
            <person name="Raittz R.T."/>
            <person name="Weiss V.A."/>
            <person name="Leao A.C."/>
            <person name="Gomes R."/>
            <person name="De Souza E.M."/>
            <person name="Pedrosa F.O."/>
            <person name="Steffens M.B."/>
            <person name="Bombassaro A."/>
            <person name="Tadra-Sfeir M.Z."/>
            <person name="Moreno L.F."/>
            <person name="Najafzadeh M.J."/>
            <person name="Felipe M.S."/>
            <person name="Teixeira M."/>
            <person name="Sun J."/>
            <person name="Xi L."/>
            <person name="Castro M.A."/>
            <person name="Vicente V.A."/>
        </authorList>
    </citation>
    <scope>NUCLEOTIDE SEQUENCE [LARGE SCALE GENOMIC DNA]</scope>
    <source>
        <strain evidence="6 7">CBS 269.64</strain>
    </source>
</reference>
<protein>
    <submittedName>
        <fullName evidence="6">DNA (Cytosine-5-)-methyltransferase</fullName>
    </submittedName>
</protein>
<organism evidence="6 7">
    <name type="scientific">Fonsecaea nubica</name>
    <dbReference type="NCBI Taxonomy" id="856822"/>
    <lineage>
        <taxon>Eukaryota</taxon>
        <taxon>Fungi</taxon>
        <taxon>Dikarya</taxon>
        <taxon>Ascomycota</taxon>
        <taxon>Pezizomycotina</taxon>
        <taxon>Eurotiomycetes</taxon>
        <taxon>Chaetothyriomycetidae</taxon>
        <taxon>Chaetothyriales</taxon>
        <taxon>Herpotrichiellaceae</taxon>
        <taxon>Fonsecaea</taxon>
    </lineage>
</organism>
<keyword evidence="6" id="KW-0489">Methyltransferase</keyword>
<dbReference type="InterPro" id="IPR056073">
    <property type="entry name" value="DUF7656"/>
</dbReference>
<evidence type="ECO:0000259" key="3">
    <source>
        <dbReference type="Pfam" id="PF24674"/>
    </source>
</evidence>
<dbReference type="InterPro" id="IPR058519">
    <property type="entry name" value="DUF8206"/>
</dbReference>
<keyword evidence="6" id="KW-0808">Transferase</keyword>
<dbReference type="OrthoDB" id="8954335at2759"/>
<dbReference type="Pfam" id="PF26633">
    <property type="entry name" value="DUF8206"/>
    <property type="match status" value="1"/>
</dbReference>